<keyword evidence="3" id="KW-1185">Reference proteome</keyword>
<feature type="compositionally biased region" description="Low complexity" evidence="1">
    <location>
        <begin position="153"/>
        <end position="167"/>
    </location>
</feature>
<gene>
    <name evidence="2" type="ORF">MJAP1_000200</name>
</gene>
<feature type="compositionally biased region" description="Acidic residues" evidence="1">
    <location>
        <begin position="17"/>
        <end position="26"/>
    </location>
</feature>
<evidence type="ECO:0000256" key="1">
    <source>
        <dbReference type="SAM" id="MobiDB-lite"/>
    </source>
</evidence>
<proteinExistence type="predicted"/>
<dbReference type="AlphaFoldDB" id="A0AAF0J8G0"/>
<feature type="compositionally biased region" description="Polar residues" evidence="1">
    <location>
        <begin position="95"/>
        <end position="116"/>
    </location>
</feature>
<feature type="compositionally biased region" description="Basic and acidic residues" evidence="1">
    <location>
        <begin position="1"/>
        <end position="13"/>
    </location>
</feature>
<feature type="region of interest" description="Disordered" evidence="1">
    <location>
        <begin position="328"/>
        <end position="386"/>
    </location>
</feature>
<feature type="compositionally biased region" description="Basic residues" evidence="1">
    <location>
        <begin position="365"/>
        <end position="382"/>
    </location>
</feature>
<feature type="compositionally biased region" description="Polar residues" evidence="1">
    <location>
        <begin position="174"/>
        <end position="184"/>
    </location>
</feature>
<organism evidence="2 3">
    <name type="scientific">Malassezia japonica</name>
    <dbReference type="NCBI Taxonomy" id="223818"/>
    <lineage>
        <taxon>Eukaryota</taxon>
        <taxon>Fungi</taxon>
        <taxon>Dikarya</taxon>
        <taxon>Basidiomycota</taxon>
        <taxon>Ustilaginomycotina</taxon>
        <taxon>Malasseziomycetes</taxon>
        <taxon>Malasseziales</taxon>
        <taxon>Malasseziaceae</taxon>
        <taxon>Malassezia</taxon>
    </lineage>
</organism>
<feature type="compositionally biased region" description="Low complexity" evidence="1">
    <location>
        <begin position="329"/>
        <end position="348"/>
    </location>
</feature>
<name>A0AAF0J8G0_9BASI</name>
<dbReference type="Proteomes" id="UP001217754">
    <property type="component" value="Chromosome 1"/>
</dbReference>
<feature type="compositionally biased region" description="Polar residues" evidence="1">
    <location>
        <begin position="254"/>
        <end position="265"/>
    </location>
</feature>
<feature type="region of interest" description="Disordered" evidence="1">
    <location>
        <begin position="1"/>
        <end position="26"/>
    </location>
</feature>
<dbReference type="RefSeq" id="XP_060120155.1">
    <property type="nucleotide sequence ID" value="XM_060264172.1"/>
</dbReference>
<evidence type="ECO:0000313" key="2">
    <source>
        <dbReference type="EMBL" id="WFD37258.1"/>
    </source>
</evidence>
<feature type="region of interest" description="Disordered" evidence="1">
    <location>
        <begin position="248"/>
        <end position="269"/>
    </location>
</feature>
<feature type="region of interest" description="Disordered" evidence="1">
    <location>
        <begin position="65"/>
        <end position="121"/>
    </location>
</feature>
<sequence>MCRDADASDKQLPEDQLSQDEADSDGIAETLKRLRYPMTLSPSVQGNVGLPKLTKSRSAKTTFMLARQNSSSSISSEDDLETGLERPAHTRHGSRSSVSTGSDLVDTDLTTPSPWQSGIDLDDDNEFSKLDDAELQLPPAMCPSSQVLLRKGTSSQSSTSLKSSSFTAPRRTFMSPTLAPQSNTVRGSGFHMQFSRLPGSTNLPTPVFYSAGPAQTPGKMGHAVTKSRSSDSAQDVFADLTNEAAGPSVDLHSASLSDPVQNQMSKTERTKSFSAIQGRLNRPSNQSPLGVWKQNVTKTKAATNHSPRRTYSDTSELCDCQKNSLRANADTGSTASMSGSAGGASSDSRTACESSDHMETPVRGRALRRTGHSCGSGHRRSSRASCDPCTLLRQDSANSTTNSTVVPVPTKNRVAVLDF</sequence>
<dbReference type="EMBL" id="CP119958">
    <property type="protein sequence ID" value="WFD37258.1"/>
    <property type="molecule type" value="Genomic_DNA"/>
</dbReference>
<feature type="region of interest" description="Disordered" evidence="1">
    <location>
        <begin position="151"/>
        <end position="184"/>
    </location>
</feature>
<protein>
    <submittedName>
        <fullName evidence="2">Uncharacterized protein</fullName>
    </submittedName>
</protein>
<evidence type="ECO:0000313" key="3">
    <source>
        <dbReference type="Proteomes" id="UP001217754"/>
    </source>
</evidence>
<reference evidence="2" key="1">
    <citation type="submission" date="2023-03" db="EMBL/GenBank/DDBJ databases">
        <title>Mating type loci evolution in Malassezia.</title>
        <authorList>
            <person name="Coelho M.A."/>
        </authorList>
    </citation>
    <scope>NUCLEOTIDE SEQUENCE</scope>
    <source>
        <strain evidence="2">CBS 9431</strain>
    </source>
</reference>
<accession>A0AAF0J8G0</accession>
<dbReference type="GeneID" id="85223849"/>